<evidence type="ECO:0000313" key="5">
    <source>
        <dbReference type="EMBL" id="MBT9289217.1"/>
    </source>
</evidence>
<dbReference type="InterPro" id="IPR052355">
    <property type="entry name" value="CENP-V-like"/>
</dbReference>
<proteinExistence type="inferred from homology"/>
<keyword evidence="6" id="KW-1185">Reference proteome</keyword>
<evidence type="ECO:0000256" key="3">
    <source>
        <dbReference type="ARBA" id="ARBA00022833"/>
    </source>
</evidence>
<dbReference type="AlphaFoldDB" id="A0A947GBZ7"/>
<dbReference type="Gene3D" id="2.170.150.70">
    <property type="match status" value="1"/>
</dbReference>
<dbReference type="RefSeq" id="WP_261967858.1">
    <property type="nucleotide sequence ID" value="NZ_JAHHZF010000003.1"/>
</dbReference>
<dbReference type="Proteomes" id="UP000766595">
    <property type="component" value="Unassembled WGS sequence"/>
</dbReference>
<comment type="caution">
    <text evidence="5">The sequence shown here is derived from an EMBL/GenBank/DDBJ whole genome shotgun (WGS) entry which is preliminary data.</text>
</comment>
<name>A0A947GBZ7_9HYPH</name>
<evidence type="ECO:0000259" key="4">
    <source>
        <dbReference type="PROSITE" id="PS51891"/>
    </source>
</evidence>
<dbReference type="EMBL" id="JAHHZF010000003">
    <property type="protein sequence ID" value="MBT9289217.1"/>
    <property type="molecule type" value="Genomic_DNA"/>
</dbReference>
<comment type="similarity">
    <text evidence="1">Belongs to the Gfa family.</text>
</comment>
<dbReference type="InterPro" id="IPR011057">
    <property type="entry name" value="Mss4-like_sf"/>
</dbReference>
<dbReference type="GO" id="GO:0046872">
    <property type="term" value="F:metal ion binding"/>
    <property type="evidence" value="ECO:0007669"/>
    <property type="project" value="UniProtKB-KW"/>
</dbReference>
<protein>
    <submittedName>
        <fullName evidence="5">GFA family protein</fullName>
    </submittedName>
</protein>
<sequence>MTAGITGATVDRATGAATSSILAGSDPEGRVGMSYQGRCRCGTVTFSVAAELPQTAVACPCQRCRQMDILLTFVPDACFTLHSGANDIGQYRFHRHPNRHFSCNLCGTTVFMRDDRPDGSALRGINLRCVPAAESGALTIRWVDGAHH</sequence>
<accession>A0A947GBZ7</accession>
<evidence type="ECO:0000313" key="6">
    <source>
        <dbReference type="Proteomes" id="UP000766595"/>
    </source>
</evidence>
<evidence type="ECO:0000256" key="2">
    <source>
        <dbReference type="ARBA" id="ARBA00022723"/>
    </source>
</evidence>
<dbReference type="SUPFAM" id="SSF51316">
    <property type="entry name" value="Mss4-like"/>
    <property type="match status" value="1"/>
</dbReference>
<dbReference type="Pfam" id="PF04828">
    <property type="entry name" value="GFA"/>
    <property type="match status" value="1"/>
</dbReference>
<dbReference type="GO" id="GO:0016846">
    <property type="term" value="F:carbon-sulfur lyase activity"/>
    <property type="evidence" value="ECO:0007669"/>
    <property type="project" value="InterPro"/>
</dbReference>
<evidence type="ECO:0000256" key="1">
    <source>
        <dbReference type="ARBA" id="ARBA00005495"/>
    </source>
</evidence>
<dbReference type="PANTHER" id="PTHR28620:SF1">
    <property type="entry name" value="CENP-V_GFA DOMAIN-CONTAINING PROTEIN"/>
    <property type="match status" value="1"/>
</dbReference>
<dbReference type="PANTHER" id="PTHR28620">
    <property type="entry name" value="CENTROMERE PROTEIN V"/>
    <property type="match status" value="1"/>
</dbReference>
<organism evidence="5 6">
    <name type="scientific">Prosthecodimorpha staleyi</name>
    <dbReference type="NCBI Taxonomy" id="2840188"/>
    <lineage>
        <taxon>Bacteria</taxon>
        <taxon>Pseudomonadati</taxon>
        <taxon>Pseudomonadota</taxon>
        <taxon>Alphaproteobacteria</taxon>
        <taxon>Hyphomicrobiales</taxon>
        <taxon>Ancalomicrobiaceae</taxon>
        <taxon>Prosthecodimorpha</taxon>
    </lineage>
</organism>
<reference evidence="5 6" key="1">
    <citation type="submission" date="2021-06" db="EMBL/GenBank/DDBJ databases">
        <authorList>
            <person name="Grouzdev D.S."/>
            <person name="Koziaeva V."/>
        </authorList>
    </citation>
    <scope>NUCLEOTIDE SEQUENCE [LARGE SCALE GENOMIC DNA]</scope>
    <source>
        <strain evidence="5 6">22</strain>
    </source>
</reference>
<dbReference type="PROSITE" id="PS51891">
    <property type="entry name" value="CENP_V_GFA"/>
    <property type="match status" value="1"/>
</dbReference>
<keyword evidence="2" id="KW-0479">Metal-binding</keyword>
<keyword evidence="3" id="KW-0862">Zinc</keyword>
<dbReference type="InterPro" id="IPR006913">
    <property type="entry name" value="CENP-V/GFA"/>
</dbReference>
<feature type="domain" description="CENP-V/GFA" evidence="4">
    <location>
        <begin position="35"/>
        <end position="148"/>
    </location>
</feature>
<gene>
    <name evidence="5" type="ORF">KL771_07125</name>
</gene>